<dbReference type="Pfam" id="PF09797">
    <property type="entry name" value="NatB_MDM20"/>
    <property type="match status" value="1"/>
</dbReference>
<accession>A0A9P9WEI6</accession>
<evidence type="ECO:0000313" key="2">
    <source>
        <dbReference type="Proteomes" id="UP000829685"/>
    </source>
</evidence>
<keyword evidence="2" id="KW-1185">Reference proteome</keyword>
<comment type="caution">
    <text evidence="1">The sequence shown here is derived from an EMBL/GenBank/DDBJ whole genome shotgun (WGS) entry which is preliminary data.</text>
</comment>
<gene>
    <name evidence="1" type="ORF">JX265_010411</name>
</gene>
<name>A0A9P9WEI6_9PEZI</name>
<organism evidence="1 2">
    <name type="scientific">Neoarthrinium moseri</name>
    <dbReference type="NCBI Taxonomy" id="1658444"/>
    <lineage>
        <taxon>Eukaryota</taxon>
        <taxon>Fungi</taxon>
        <taxon>Dikarya</taxon>
        <taxon>Ascomycota</taxon>
        <taxon>Pezizomycotina</taxon>
        <taxon>Sordariomycetes</taxon>
        <taxon>Xylariomycetidae</taxon>
        <taxon>Amphisphaeriales</taxon>
        <taxon>Apiosporaceae</taxon>
        <taxon>Neoarthrinium</taxon>
    </lineage>
</organism>
<sequence length="1026" mass="114440">MSSKIPESNLRLESGRVSHWSSDCDVAGAVENAARSQLDTPADQRAALLAVEKVIRESDVIKDSSTIDLYDWACTGLGEDYSKTIGALRLSFVKSAWKPGNANQEAFKSFYACVANGDWENAQKIAAIMDQKLPSESRPHFSNILAYYVLSSRLPVTDPRKAMFRTLAQRLTEKAYGLRDNTPNSKDYPPRAIATEEEMRLWLKIQVETRQSDSEARAFLDKPECNALKHLSEGHVSVFKEIMSLLEQHQVWEALFHISQELFDRGLEYLIEAQSSTESEPDSMTDSERKKHEAMKVIQEFTASRSEELSEVKKAAEARAFRSAVMDWSLWKQFIGAAVQLQDHKRALKQLQNFVTKVSKSAKLPSIYKKQMELANLLILFGRSQSNTSTSDENISESRINHLVAFVVANYNLVSCFDDLKPYLEQLSFDETKVFLERIGQEGEKETNDTFQNLMLLTLRLRFRYLFTSSPKSLSTSAGDASSRCNFCQNIVQDGPCFSNRDLRARIDSEDVDPFADMTIIGTTCLLKMAGFGDERRGSTMESINLKLVLWALSWLNAKYSRTPQKNQALPVFMAKLYLLVGCVPHAKMLWDTLGVKNVTLDSLGPLFSDRLSTIAPGMWRPTGSTPMYPYHKHYMDAIRQNIPRNIRTSLELGNFTSTLGLLAFQDRLTHSCTMIVSNVEDRRGIRAVGGKPGFDAKDDPLLRLIDNQKEFVNVTDNAALPNHECDPATLADIISIGPGLSDTRAKLSLFTEQFISLISYKEPKDFKPIKPAQVAELERSYIAQTAQSIHMNFATPFLRCLNAATDNETVPVLTDSEFHYFTTINFLLSHAVLATECQWNKSAPRDKRGSTIVAKIAAQIKYQTTSLALVREDTPETTRALCHFSNLHALGMLRESALAVKLTAGFLERLIAPAKNDAPKWLAEDVKALQSAATEANDFVKKRIKALSDAANTSGSLDSISEYAFGGLIDGSKSVNATPATAADGELETMIFVAAGQHAGFENTIGEILDSWQEVAKGWNTVKLD</sequence>
<reference evidence="1" key="1">
    <citation type="submission" date="2021-03" db="EMBL/GenBank/DDBJ databases">
        <title>Revisited historic fungal species revealed as producer of novel bioactive compounds through whole genome sequencing and comparative genomics.</title>
        <authorList>
            <person name="Vignolle G.A."/>
            <person name="Hochenegger N."/>
            <person name="Mach R.L."/>
            <person name="Mach-Aigner A.R."/>
            <person name="Javad Rahimi M."/>
            <person name="Salim K.A."/>
            <person name="Chan C.M."/>
            <person name="Lim L.B.L."/>
            <person name="Cai F."/>
            <person name="Druzhinina I.S."/>
            <person name="U'Ren J.M."/>
            <person name="Derntl C."/>
        </authorList>
    </citation>
    <scope>NUCLEOTIDE SEQUENCE</scope>
    <source>
        <strain evidence="1">TUCIM 5799</strain>
    </source>
</reference>
<evidence type="ECO:0000313" key="1">
    <source>
        <dbReference type="EMBL" id="KAI1859408.1"/>
    </source>
</evidence>
<dbReference type="EMBL" id="JAFIMR010000034">
    <property type="protein sequence ID" value="KAI1859408.1"/>
    <property type="molecule type" value="Genomic_DNA"/>
</dbReference>
<dbReference type="InterPro" id="IPR019183">
    <property type="entry name" value="NAA25_NatB_aux_su"/>
</dbReference>
<dbReference type="AlphaFoldDB" id="A0A9P9WEI6"/>
<proteinExistence type="predicted"/>
<protein>
    <submittedName>
        <fullName evidence="1">Uncharacterized protein</fullName>
    </submittedName>
</protein>
<dbReference type="Proteomes" id="UP000829685">
    <property type="component" value="Unassembled WGS sequence"/>
</dbReference>